<keyword evidence="3" id="KW-1185">Reference proteome</keyword>
<protein>
    <submittedName>
        <fullName evidence="2">Uncharacterized protein</fullName>
    </submittedName>
</protein>
<dbReference type="Proteomes" id="UP000005446">
    <property type="component" value="Unassembled WGS sequence"/>
</dbReference>
<feature type="compositionally biased region" description="Polar residues" evidence="1">
    <location>
        <begin position="31"/>
        <end position="51"/>
    </location>
</feature>
<proteinExistence type="predicted"/>
<feature type="compositionally biased region" description="Pro residues" evidence="1">
    <location>
        <begin position="220"/>
        <end position="234"/>
    </location>
</feature>
<dbReference type="AlphaFoldDB" id="H0EYT8"/>
<dbReference type="InParanoid" id="H0EYT8"/>
<organism evidence="2 3">
    <name type="scientific">Glarea lozoyensis (strain ATCC 74030 / MF5533)</name>
    <dbReference type="NCBI Taxonomy" id="1104152"/>
    <lineage>
        <taxon>Eukaryota</taxon>
        <taxon>Fungi</taxon>
        <taxon>Dikarya</taxon>
        <taxon>Ascomycota</taxon>
        <taxon>Pezizomycotina</taxon>
        <taxon>Leotiomycetes</taxon>
        <taxon>Helotiales</taxon>
        <taxon>Helotiaceae</taxon>
        <taxon>Glarea</taxon>
    </lineage>
</organism>
<gene>
    <name evidence="2" type="ORF">M7I_7998</name>
</gene>
<dbReference type="OrthoDB" id="5383338at2759"/>
<name>H0EYT8_GLAL7</name>
<reference evidence="2 3" key="1">
    <citation type="journal article" date="2012" name="Eukaryot. Cell">
        <title>Genome sequence of the fungus Glarea lozoyensis: the first genome sequence of a species from the Helotiaceae family.</title>
        <authorList>
            <person name="Youssar L."/>
            <person name="Gruening B.A."/>
            <person name="Erxleben A."/>
            <person name="Guenther S."/>
            <person name="Huettel W."/>
        </authorList>
    </citation>
    <scope>NUCLEOTIDE SEQUENCE [LARGE SCALE GENOMIC DNA]</scope>
    <source>
        <strain evidence="3">ATCC 74030 / MF5533</strain>
    </source>
</reference>
<comment type="caution">
    <text evidence="2">The sequence shown here is derived from an EMBL/GenBank/DDBJ whole genome shotgun (WGS) entry which is preliminary data.</text>
</comment>
<accession>H0EYT8</accession>
<evidence type="ECO:0000256" key="1">
    <source>
        <dbReference type="SAM" id="MobiDB-lite"/>
    </source>
</evidence>
<sequence>MISLPEEPVHILSSATSTPFYTLKVIPTSTSAQVSMTRQDPNRPATTSSPRLRSKEKDKDTDVLNTTLEEAVRRLPPNDGLVALLYPRAASNMALDMAAKPHRADGPSIIAAAEREAGRLVWDQDSQKYYLVHPALQTPFVIAITSSPAWSRVEYTLEHPELPRNLVKLTRDGAGSGYLEVDTSAAARIDAFYIVDVAICAVMLVSTEEEKKNHVEHFSAPPPSVAPLSPPGTPRSPSSRSILGRKKTAAKREMKMETFELDLEDQSQDSLKGFKAPSKSKEEKTPGCCGLLWMLIKFFWWVRKKNKKNAKESKSTLPLPVTS</sequence>
<feature type="region of interest" description="Disordered" evidence="1">
    <location>
        <begin position="31"/>
        <end position="60"/>
    </location>
</feature>
<evidence type="ECO:0000313" key="2">
    <source>
        <dbReference type="EMBL" id="EHK96291.1"/>
    </source>
</evidence>
<evidence type="ECO:0000313" key="3">
    <source>
        <dbReference type="Proteomes" id="UP000005446"/>
    </source>
</evidence>
<dbReference type="EMBL" id="AGUE01000258">
    <property type="protein sequence ID" value="EHK96291.1"/>
    <property type="molecule type" value="Genomic_DNA"/>
</dbReference>
<dbReference type="HOGENOM" id="CLU_063300_0_0_1"/>
<feature type="region of interest" description="Disordered" evidence="1">
    <location>
        <begin position="214"/>
        <end position="247"/>
    </location>
</feature>